<dbReference type="Proteomes" id="UP000199477">
    <property type="component" value="Unassembled WGS sequence"/>
</dbReference>
<proteinExistence type="predicted"/>
<keyword evidence="2" id="KW-1003">Cell membrane</keyword>
<keyword evidence="3 6" id="KW-0812">Transmembrane</keyword>
<keyword evidence="4 6" id="KW-1133">Transmembrane helix</keyword>
<feature type="transmembrane region" description="Helical" evidence="6">
    <location>
        <begin position="77"/>
        <end position="99"/>
    </location>
</feature>
<evidence type="ECO:0000256" key="2">
    <source>
        <dbReference type="ARBA" id="ARBA00022475"/>
    </source>
</evidence>
<keyword evidence="8" id="KW-0808">Transferase</keyword>
<dbReference type="EMBL" id="FONH01000018">
    <property type="protein sequence ID" value="SFF44630.1"/>
    <property type="molecule type" value="Genomic_DNA"/>
</dbReference>
<evidence type="ECO:0000256" key="4">
    <source>
        <dbReference type="ARBA" id="ARBA00022989"/>
    </source>
</evidence>
<dbReference type="InterPro" id="IPR007895">
    <property type="entry name" value="MASE1"/>
</dbReference>
<evidence type="ECO:0000256" key="3">
    <source>
        <dbReference type="ARBA" id="ARBA00022692"/>
    </source>
</evidence>
<evidence type="ECO:0000256" key="6">
    <source>
        <dbReference type="SAM" id="Phobius"/>
    </source>
</evidence>
<protein>
    <submittedName>
        <fullName evidence="8">Signal transduction histidine kinase, glucose-6-phosphate specific</fullName>
    </submittedName>
</protein>
<comment type="subcellular location">
    <subcellularLocation>
        <location evidence="1">Cell membrane</location>
        <topology evidence="1">Multi-pass membrane protein</topology>
    </subcellularLocation>
</comment>
<feature type="transmembrane region" description="Helical" evidence="6">
    <location>
        <begin position="151"/>
        <end position="172"/>
    </location>
</feature>
<keyword evidence="5 6" id="KW-0472">Membrane</keyword>
<dbReference type="GO" id="GO:0005886">
    <property type="term" value="C:plasma membrane"/>
    <property type="evidence" value="ECO:0007669"/>
    <property type="project" value="UniProtKB-SubCell"/>
</dbReference>
<dbReference type="Pfam" id="PF05231">
    <property type="entry name" value="MASE1"/>
    <property type="match status" value="1"/>
</dbReference>
<feature type="transmembrane region" description="Helical" evidence="6">
    <location>
        <begin position="111"/>
        <end position="131"/>
    </location>
</feature>
<keyword evidence="9" id="KW-1185">Reference proteome</keyword>
<evidence type="ECO:0000313" key="9">
    <source>
        <dbReference type="Proteomes" id="UP000199477"/>
    </source>
</evidence>
<dbReference type="GO" id="GO:0016301">
    <property type="term" value="F:kinase activity"/>
    <property type="evidence" value="ECO:0007669"/>
    <property type="project" value="UniProtKB-KW"/>
</dbReference>
<sequence>MQSRAVENPLLRHGAAALLYALGFVLLRQVSFSYWVLFAGYRLTVLLLVPRRYWPALAVGELGPLGYTAWLCMDDFGGTWSAIMMIPPIALAMPIVHVCRERWQLFQSRHHVRISVLLLCALVCSLVWTGANLAAVSVSIKPASSPAIDLAARWLVGNYLGVLTVAPLALMIREVWQLTPAHERWTRLMDSRLFLESALGLLPVLMLLAWIGGGGMGDQARQVARMTMFVPVVFLALRHGWYGVAIGGTMASTAVVFTMPAAFDPGTMQAEVLIAFTISTMMMFGARISVLNRRDLQERLDSRQTLALAQRTLFLGELRMRQTAMAIEQVRGSIQQTNNLMLERLRYTVPTAEERQYRLQTALNQDQLFRLADNLHPVSWRQRGLPAALREGAVARTLEAAGVGYTCDIEGRGLSQLSPGIHLVLYRTIGEIAGSLCGERDVSRIHVRLRGGAFDGRRWVVMRIDGHRDETAARSVRWGELMQGLATTSTGLEAIRDQVALFEGQVRERQLAYGTRVSLILHNPD</sequence>
<dbReference type="AlphaFoldDB" id="A0A1I2ISC4"/>
<reference evidence="9" key="1">
    <citation type="submission" date="2016-10" db="EMBL/GenBank/DDBJ databases">
        <authorList>
            <person name="Varghese N."/>
            <person name="Submissions S."/>
        </authorList>
    </citation>
    <scope>NUCLEOTIDE SEQUENCE [LARGE SCALE GENOMIC DNA]</scope>
    <source>
        <strain evidence="9">UNC178MFTsu3.1</strain>
    </source>
</reference>
<evidence type="ECO:0000259" key="7">
    <source>
        <dbReference type="Pfam" id="PF05231"/>
    </source>
</evidence>
<name>A0A1I2ISC4_9GAMM</name>
<accession>A0A1I2ISC4</accession>
<feature type="domain" description="MASE1" evidence="7">
    <location>
        <begin position="16"/>
        <end position="285"/>
    </location>
</feature>
<feature type="transmembrane region" description="Helical" evidence="6">
    <location>
        <begin position="193"/>
        <end position="213"/>
    </location>
</feature>
<evidence type="ECO:0000313" key="8">
    <source>
        <dbReference type="EMBL" id="SFF44630.1"/>
    </source>
</evidence>
<keyword evidence="8" id="KW-0418">Kinase</keyword>
<gene>
    <name evidence="8" type="ORF">SAMN02799615_03604</name>
</gene>
<evidence type="ECO:0000256" key="1">
    <source>
        <dbReference type="ARBA" id="ARBA00004651"/>
    </source>
</evidence>
<feature type="transmembrane region" description="Helical" evidence="6">
    <location>
        <begin position="244"/>
        <end position="263"/>
    </location>
</feature>
<evidence type="ECO:0000256" key="5">
    <source>
        <dbReference type="ARBA" id="ARBA00023136"/>
    </source>
</evidence>
<organism evidence="8 9">
    <name type="scientific">Dyella marensis</name>
    <dbReference type="NCBI Taxonomy" id="500610"/>
    <lineage>
        <taxon>Bacteria</taxon>
        <taxon>Pseudomonadati</taxon>
        <taxon>Pseudomonadota</taxon>
        <taxon>Gammaproteobacteria</taxon>
        <taxon>Lysobacterales</taxon>
        <taxon>Rhodanobacteraceae</taxon>
        <taxon>Dyella</taxon>
    </lineage>
</organism>
<feature type="transmembrane region" description="Helical" evidence="6">
    <location>
        <begin position="269"/>
        <end position="290"/>
    </location>
</feature>
<dbReference type="RefSeq" id="WP_026634751.1">
    <property type="nucleotide sequence ID" value="NZ_FONH01000018.1"/>
</dbReference>